<dbReference type="RefSeq" id="WP_139756689.1">
    <property type="nucleotide sequence ID" value="NZ_CP039852.1"/>
</dbReference>
<feature type="domain" description="Zinc finger DksA/TraR C4-type" evidence="6">
    <location>
        <begin position="37"/>
        <end position="69"/>
    </location>
</feature>
<accession>A0A5B7YDZ9</accession>
<keyword evidence="8" id="KW-1185">Reference proteome</keyword>
<keyword evidence="3" id="KW-0862">Zinc</keyword>
<feature type="zinc finger region" description="dksA C4-type" evidence="4">
    <location>
        <begin position="39"/>
        <end position="63"/>
    </location>
</feature>
<dbReference type="KEGG" id="salk:FBQ74_10850"/>
<evidence type="ECO:0000259" key="6">
    <source>
        <dbReference type="Pfam" id="PF01258"/>
    </source>
</evidence>
<dbReference type="InterPro" id="IPR000962">
    <property type="entry name" value="Znf_DskA_TraR"/>
</dbReference>
<dbReference type="PRINTS" id="PR00618">
    <property type="entry name" value="DKSAZNFINGER"/>
</dbReference>
<evidence type="ECO:0000256" key="3">
    <source>
        <dbReference type="ARBA" id="ARBA00022833"/>
    </source>
</evidence>
<dbReference type="PANTHER" id="PTHR38777:SF1">
    <property type="entry name" value="DNAK SUPPRESSOR PROTEIN"/>
    <property type="match status" value="1"/>
</dbReference>
<dbReference type="PANTHER" id="PTHR38777">
    <property type="entry name" value="FELS-2 PROPHAGE PROTEIN"/>
    <property type="match status" value="1"/>
</dbReference>
<dbReference type="Proteomes" id="UP000304912">
    <property type="component" value="Chromosome"/>
</dbReference>
<dbReference type="OrthoDB" id="962301at2"/>
<reference evidence="7 8" key="1">
    <citation type="submission" date="2019-04" db="EMBL/GenBank/DDBJ databases">
        <title>Salinimonas iocasae sp. nov., a halophilic bacterium isolated from the outer tube casing of tubeworms in Okinawa Trough.</title>
        <authorList>
            <person name="Zhang H."/>
            <person name="Wang H."/>
            <person name="Li C."/>
        </authorList>
    </citation>
    <scope>NUCLEOTIDE SEQUENCE [LARGE SCALE GENOMIC DNA]</scope>
    <source>
        <strain evidence="7 8">KX18D6</strain>
    </source>
</reference>
<organism evidence="7 8">
    <name type="scientific">Salinimonas iocasae</name>
    <dbReference type="NCBI Taxonomy" id="2572577"/>
    <lineage>
        <taxon>Bacteria</taxon>
        <taxon>Pseudomonadati</taxon>
        <taxon>Pseudomonadota</taxon>
        <taxon>Gammaproteobacteria</taxon>
        <taxon>Alteromonadales</taxon>
        <taxon>Alteromonadaceae</taxon>
        <taxon>Alteromonas/Salinimonas group</taxon>
        <taxon>Salinimonas</taxon>
    </lineage>
</organism>
<keyword evidence="1" id="KW-0479">Metal-binding</keyword>
<dbReference type="Pfam" id="PF01258">
    <property type="entry name" value="zf-dskA_traR"/>
    <property type="match status" value="1"/>
</dbReference>
<dbReference type="NCBIfam" id="NF008243">
    <property type="entry name" value="PRK11019.1"/>
    <property type="match status" value="1"/>
</dbReference>
<dbReference type="GO" id="GO:1900378">
    <property type="term" value="P:positive regulation of secondary metabolite biosynthetic process"/>
    <property type="evidence" value="ECO:0007669"/>
    <property type="project" value="TreeGrafter"/>
</dbReference>
<proteinExistence type="predicted"/>
<dbReference type="PROSITE" id="PS51128">
    <property type="entry name" value="ZF_DKSA_2"/>
    <property type="match status" value="1"/>
</dbReference>
<evidence type="ECO:0000256" key="4">
    <source>
        <dbReference type="PROSITE-ProRule" id="PRU00510"/>
    </source>
</evidence>
<evidence type="ECO:0000256" key="2">
    <source>
        <dbReference type="ARBA" id="ARBA00022771"/>
    </source>
</evidence>
<sequence length="88" mass="9512">MAGGWARDGAVQEQIDASVEDGVARAKGSIPQGESAEFCEVCDEPISQARREAIPGVQMCIECQTEQEKKTKSVSSVNRRASKDSLLR</sequence>
<dbReference type="InterPro" id="IPR020458">
    <property type="entry name" value="Znf_DskA_TraR_CS"/>
</dbReference>
<dbReference type="PROSITE" id="PS01102">
    <property type="entry name" value="ZF_DKSA_1"/>
    <property type="match status" value="1"/>
</dbReference>
<dbReference type="AlphaFoldDB" id="A0A5B7YDZ9"/>
<keyword evidence="2" id="KW-0863">Zinc-finger</keyword>
<dbReference type="GO" id="GO:0008270">
    <property type="term" value="F:zinc ion binding"/>
    <property type="evidence" value="ECO:0007669"/>
    <property type="project" value="UniProtKB-KW"/>
</dbReference>
<dbReference type="SUPFAM" id="SSF57716">
    <property type="entry name" value="Glucocorticoid receptor-like (DNA-binding domain)"/>
    <property type="match status" value="1"/>
</dbReference>
<evidence type="ECO:0000256" key="1">
    <source>
        <dbReference type="ARBA" id="ARBA00022723"/>
    </source>
</evidence>
<feature type="region of interest" description="Disordered" evidence="5">
    <location>
        <begin position="67"/>
        <end position="88"/>
    </location>
</feature>
<protein>
    <submittedName>
        <fullName evidence="7">DksA/TraR family C4-type zinc finger protein</fullName>
    </submittedName>
</protein>
<evidence type="ECO:0000313" key="8">
    <source>
        <dbReference type="Proteomes" id="UP000304912"/>
    </source>
</evidence>
<evidence type="ECO:0000256" key="5">
    <source>
        <dbReference type="SAM" id="MobiDB-lite"/>
    </source>
</evidence>
<dbReference type="InterPro" id="IPR020460">
    <property type="entry name" value="Znf_C4-type_bac"/>
</dbReference>
<dbReference type="EMBL" id="CP039852">
    <property type="protein sequence ID" value="QCZ93947.1"/>
    <property type="molecule type" value="Genomic_DNA"/>
</dbReference>
<name>A0A5B7YDZ9_9ALTE</name>
<dbReference type="Gene3D" id="1.20.120.910">
    <property type="entry name" value="DksA, coiled-coil domain"/>
    <property type="match status" value="1"/>
</dbReference>
<evidence type="ECO:0000313" key="7">
    <source>
        <dbReference type="EMBL" id="QCZ93947.1"/>
    </source>
</evidence>
<gene>
    <name evidence="7" type="ORF">FBQ74_10850</name>
</gene>